<organism evidence="2 3">
    <name type="scientific">Sphingomonas paeninsulae</name>
    <dbReference type="NCBI Taxonomy" id="2319844"/>
    <lineage>
        <taxon>Bacteria</taxon>
        <taxon>Pseudomonadati</taxon>
        <taxon>Pseudomonadota</taxon>
        <taxon>Alphaproteobacteria</taxon>
        <taxon>Sphingomonadales</taxon>
        <taxon>Sphingomonadaceae</taxon>
        <taxon>Sphingomonas</taxon>
    </lineage>
</organism>
<reference evidence="2 3" key="1">
    <citation type="submission" date="2018-09" db="EMBL/GenBank/DDBJ databases">
        <title>Sphingomonas peninsula sp. nov., isolated from fildes peninsula, Antarctic soil.</title>
        <authorList>
            <person name="Yingchao G."/>
        </authorList>
    </citation>
    <scope>NUCLEOTIDE SEQUENCE [LARGE SCALE GENOMIC DNA]</scope>
    <source>
        <strain evidence="2 3">YZ-8</strain>
    </source>
</reference>
<name>A0A494TDV1_SPHPE</name>
<dbReference type="OrthoDB" id="7585645at2"/>
<proteinExistence type="predicted"/>
<dbReference type="Proteomes" id="UP000276254">
    <property type="component" value="Chromosome"/>
</dbReference>
<feature type="domain" description="DUF4376" evidence="1">
    <location>
        <begin position="71"/>
        <end position="180"/>
    </location>
</feature>
<keyword evidence="3" id="KW-1185">Reference proteome</keyword>
<protein>
    <submittedName>
        <fullName evidence="2">DUF4376 domain-containing protein</fullName>
    </submittedName>
</protein>
<dbReference type="RefSeq" id="WP_121155296.1">
    <property type="nucleotide sequence ID" value="NZ_CP032829.1"/>
</dbReference>
<dbReference type="EMBL" id="CP032829">
    <property type="protein sequence ID" value="AYJ87677.1"/>
    <property type="molecule type" value="Genomic_DNA"/>
</dbReference>
<dbReference type="Pfam" id="PF14301">
    <property type="entry name" value="DUF4376"/>
    <property type="match status" value="1"/>
</dbReference>
<dbReference type="InterPro" id="IPR025484">
    <property type="entry name" value="DUF4376"/>
</dbReference>
<evidence type="ECO:0000313" key="2">
    <source>
        <dbReference type="EMBL" id="AYJ87677.1"/>
    </source>
</evidence>
<gene>
    <name evidence="2" type="ORF">D3Y57_19280</name>
</gene>
<dbReference type="KEGG" id="spha:D3Y57_19280"/>
<dbReference type="AlphaFoldDB" id="A0A494TDV1"/>
<evidence type="ECO:0000313" key="3">
    <source>
        <dbReference type="Proteomes" id="UP000276254"/>
    </source>
</evidence>
<accession>A0A494TDV1</accession>
<sequence>MTAFKLHNDDCSIVEYGVEVGDVSSLPAAPDGFRWTEVPTPALDYTVELLDGKYTAVPYVFSPVIVLSSTKAAMRNALSTLRDVMEWAGCATPVGRSDTTPDSQRKVNGAVTMALIASTAGAPFSIDWTMADNSSATLDAQGMIALGVAVGRYVSACHDRGAVIKAAIDAAATIEALEAIDIAADWPT</sequence>
<evidence type="ECO:0000259" key="1">
    <source>
        <dbReference type="Pfam" id="PF14301"/>
    </source>
</evidence>